<dbReference type="PANTHER" id="PTHR45527">
    <property type="entry name" value="NONRIBOSOMAL PEPTIDE SYNTHETASE"/>
    <property type="match status" value="1"/>
</dbReference>
<dbReference type="GO" id="GO:0044550">
    <property type="term" value="P:secondary metabolite biosynthetic process"/>
    <property type="evidence" value="ECO:0007669"/>
    <property type="project" value="TreeGrafter"/>
</dbReference>
<dbReference type="PROSITE" id="PS50075">
    <property type="entry name" value="CARRIER"/>
    <property type="match status" value="1"/>
</dbReference>
<proteinExistence type="inferred from homology"/>
<dbReference type="InterPro" id="IPR001242">
    <property type="entry name" value="Condensation_dom"/>
</dbReference>
<evidence type="ECO:0000313" key="6">
    <source>
        <dbReference type="EMBL" id="KAF2647173.1"/>
    </source>
</evidence>
<keyword evidence="7" id="KW-1185">Reference proteome</keyword>
<dbReference type="Gene3D" id="3.30.559.30">
    <property type="entry name" value="Nonribosomal peptide synthetase, condensation domain"/>
    <property type="match status" value="1"/>
</dbReference>
<dbReference type="InterPro" id="IPR000873">
    <property type="entry name" value="AMP-dep_synth/lig_dom"/>
</dbReference>
<dbReference type="InterPro" id="IPR045851">
    <property type="entry name" value="AMP-bd_C_sf"/>
</dbReference>
<keyword evidence="3" id="KW-0436">Ligase</keyword>
<dbReference type="SUPFAM" id="SSF47336">
    <property type="entry name" value="ACP-like"/>
    <property type="match status" value="1"/>
</dbReference>
<evidence type="ECO:0000259" key="5">
    <source>
        <dbReference type="PROSITE" id="PS50075"/>
    </source>
</evidence>
<keyword evidence="2" id="KW-0597">Phosphoprotein</keyword>
<accession>A0A6A6SKM6</accession>
<evidence type="ECO:0000256" key="1">
    <source>
        <dbReference type="ARBA" id="ARBA00022450"/>
    </source>
</evidence>
<dbReference type="PANTHER" id="PTHR45527:SF11">
    <property type="entry name" value="NONRIBOSOMAL PEPTIDE SYNTHETASE 5"/>
    <property type="match status" value="1"/>
</dbReference>
<dbReference type="Gene3D" id="1.10.1200.10">
    <property type="entry name" value="ACP-like"/>
    <property type="match status" value="1"/>
</dbReference>
<dbReference type="Gene3D" id="3.30.300.30">
    <property type="match status" value="1"/>
</dbReference>
<dbReference type="EMBL" id="MU004668">
    <property type="protein sequence ID" value="KAF2647173.1"/>
    <property type="molecule type" value="Genomic_DNA"/>
</dbReference>
<dbReference type="Pfam" id="PF00550">
    <property type="entry name" value="PP-binding"/>
    <property type="match status" value="1"/>
</dbReference>
<dbReference type="Pfam" id="PF00668">
    <property type="entry name" value="Condensation"/>
    <property type="match status" value="1"/>
</dbReference>
<dbReference type="InterPro" id="IPR036736">
    <property type="entry name" value="ACP-like_sf"/>
</dbReference>
<dbReference type="PROSITE" id="PS00455">
    <property type="entry name" value="AMP_BINDING"/>
    <property type="match status" value="1"/>
</dbReference>
<feature type="domain" description="Carrier" evidence="5">
    <location>
        <begin position="393"/>
        <end position="468"/>
    </location>
</feature>
<dbReference type="Pfam" id="PF00501">
    <property type="entry name" value="AMP-binding"/>
    <property type="match status" value="1"/>
</dbReference>
<dbReference type="SUPFAM" id="SSF56801">
    <property type="entry name" value="Acetyl-CoA synthetase-like"/>
    <property type="match status" value="1"/>
</dbReference>
<evidence type="ECO:0000256" key="3">
    <source>
        <dbReference type="ARBA" id="ARBA00022598"/>
    </source>
</evidence>
<protein>
    <submittedName>
        <fullName evidence="6">Acetyl-CoA synthetase-like protein</fullName>
    </submittedName>
</protein>
<sequence>MVFLTGSRVPDLDPPVTCQIHLSVEELLAAMTPCSADVNEIIPVERPEAGAYLCFTSGSSGHLKGVLCTHGSLVAFRKDHEVRLNDSLGRRIAQYMSPGFDGSIHEIFSALSYGATLVLRAPSQKNPFSHLGTADAAILTPSIAAMLDVNDYPRLRYAYFVGEPVSQRICDSWAGHKAVYNMYGPTETTCGATIKRLQTRRPVTLGSPNPSTRIYIMNDREQLSPLGMVGEIYLSGIQVAKGYIGRPKETESVFLPDTNLPHYGESMYRTGDRGYWNGDGELVLVGRSDRQIKLHGYRIDLNSLETHLKSISGCIDAAIALRDDYLVAQIQPAYMDPAAFTKQLRDVIPAYSMPRYILPVASLPLTSAGKTDYRAIASHDYGGSHGPVAIPETFGARLVQEAIRNVFGLSPGAVINMTADLFHFGGTSIQQLALSHKLSQERKYDVPIGVLFDCSSLQELAESLESLDESTEGNHAAKLGDLGVSPTEREWLHKYSHKDGSPAFNVHFACTIDAGIDAERLLESWNIILSRRRMLNSHYMIDADKCASIGYRGSPPRVREIGTVDAIQEINTLINPFQGPLIRSVISSVTSRRSSSCSRKSDCCTIMSHSRPLRSRTPRPIGTHPHPMKIAFWKDHLSNYEMTEFSIGRIQGRSNWSGSSSFDEIPDNTLTSMKEFAQAHNCTMHQICLASVSLALQYRTAACDIVVGAPYLNRHSEEDQNVVGLFLEPLPIRIRYPPTQHGSHEDEENVSFIEHVKLSSRDALAHAMPWDQLRTHLGHKAQLPNQSLLDVMVTYQEPEHVPLSGIAGLRPMSVVPGGAKFTLVAESTSSDMGGLMLRLEYSDECFGSKDITTLHKLIQIALQGIVGNREYRELREDLRPVHM</sequence>
<gene>
    <name evidence="6" type="ORF">K491DRAFT_685741</name>
</gene>
<dbReference type="Proteomes" id="UP000799324">
    <property type="component" value="Unassembled WGS sequence"/>
</dbReference>
<dbReference type="GO" id="GO:0043041">
    <property type="term" value="P:amino acid activation for nonribosomal peptide biosynthetic process"/>
    <property type="evidence" value="ECO:0007669"/>
    <property type="project" value="TreeGrafter"/>
</dbReference>
<dbReference type="AlphaFoldDB" id="A0A6A6SKM6"/>
<comment type="similarity">
    <text evidence="4">Belongs to the NRP synthetase family.</text>
</comment>
<dbReference type="Gene3D" id="3.40.50.12780">
    <property type="entry name" value="N-terminal domain of ligase-like"/>
    <property type="match status" value="1"/>
</dbReference>
<dbReference type="GO" id="GO:0031177">
    <property type="term" value="F:phosphopantetheine binding"/>
    <property type="evidence" value="ECO:0007669"/>
    <property type="project" value="TreeGrafter"/>
</dbReference>
<dbReference type="GO" id="GO:0016874">
    <property type="term" value="F:ligase activity"/>
    <property type="evidence" value="ECO:0007669"/>
    <property type="project" value="UniProtKB-KW"/>
</dbReference>
<reference evidence="6" key="1">
    <citation type="journal article" date="2020" name="Stud. Mycol.">
        <title>101 Dothideomycetes genomes: a test case for predicting lifestyles and emergence of pathogens.</title>
        <authorList>
            <person name="Haridas S."/>
            <person name="Albert R."/>
            <person name="Binder M."/>
            <person name="Bloem J."/>
            <person name="Labutti K."/>
            <person name="Salamov A."/>
            <person name="Andreopoulos B."/>
            <person name="Baker S."/>
            <person name="Barry K."/>
            <person name="Bills G."/>
            <person name="Bluhm B."/>
            <person name="Cannon C."/>
            <person name="Castanera R."/>
            <person name="Culley D."/>
            <person name="Daum C."/>
            <person name="Ezra D."/>
            <person name="Gonzalez J."/>
            <person name="Henrissat B."/>
            <person name="Kuo A."/>
            <person name="Liang C."/>
            <person name="Lipzen A."/>
            <person name="Lutzoni F."/>
            <person name="Magnuson J."/>
            <person name="Mondo S."/>
            <person name="Nolan M."/>
            <person name="Ohm R."/>
            <person name="Pangilinan J."/>
            <person name="Park H.-J."/>
            <person name="Ramirez L."/>
            <person name="Alfaro M."/>
            <person name="Sun H."/>
            <person name="Tritt A."/>
            <person name="Yoshinaga Y."/>
            <person name="Zwiers L.-H."/>
            <person name="Turgeon B."/>
            <person name="Goodwin S."/>
            <person name="Spatafora J."/>
            <person name="Crous P."/>
            <person name="Grigoriev I."/>
        </authorList>
    </citation>
    <scope>NUCLEOTIDE SEQUENCE</scope>
    <source>
        <strain evidence="6">CBS 122681</strain>
    </source>
</reference>
<dbReference type="GO" id="GO:0005737">
    <property type="term" value="C:cytoplasm"/>
    <property type="evidence" value="ECO:0007669"/>
    <property type="project" value="TreeGrafter"/>
</dbReference>
<dbReference type="OrthoDB" id="416786at2759"/>
<name>A0A6A6SKM6_9PLEO</name>
<evidence type="ECO:0000256" key="4">
    <source>
        <dbReference type="ARBA" id="ARBA00029454"/>
    </source>
</evidence>
<dbReference type="InterPro" id="IPR009081">
    <property type="entry name" value="PP-bd_ACP"/>
</dbReference>
<evidence type="ECO:0000256" key="2">
    <source>
        <dbReference type="ARBA" id="ARBA00022553"/>
    </source>
</evidence>
<evidence type="ECO:0000313" key="7">
    <source>
        <dbReference type="Proteomes" id="UP000799324"/>
    </source>
</evidence>
<keyword evidence="1" id="KW-0596">Phosphopantetheine</keyword>
<dbReference type="SUPFAM" id="SSF52777">
    <property type="entry name" value="CoA-dependent acyltransferases"/>
    <property type="match status" value="2"/>
</dbReference>
<dbReference type="InterPro" id="IPR020845">
    <property type="entry name" value="AMP-binding_CS"/>
</dbReference>
<dbReference type="InterPro" id="IPR042099">
    <property type="entry name" value="ANL_N_sf"/>
</dbReference>
<organism evidence="6 7">
    <name type="scientific">Lophiostoma macrostomum CBS 122681</name>
    <dbReference type="NCBI Taxonomy" id="1314788"/>
    <lineage>
        <taxon>Eukaryota</taxon>
        <taxon>Fungi</taxon>
        <taxon>Dikarya</taxon>
        <taxon>Ascomycota</taxon>
        <taxon>Pezizomycotina</taxon>
        <taxon>Dothideomycetes</taxon>
        <taxon>Pleosporomycetidae</taxon>
        <taxon>Pleosporales</taxon>
        <taxon>Lophiostomataceae</taxon>
        <taxon>Lophiostoma</taxon>
    </lineage>
</organism>